<keyword evidence="10 12" id="KW-0010">Activator</keyword>
<accession>A0A166FK44</accession>
<evidence type="ECO:0000256" key="6">
    <source>
        <dbReference type="ARBA" id="ARBA00022562"/>
    </source>
</evidence>
<evidence type="ECO:0000259" key="14">
    <source>
        <dbReference type="Pfam" id="PF00508"/>
    </source>
</evidence>
<feature type="region of interest" description="DNA-binding domain" evidence="12">
    <location>
        <begin position="317"/>
        <end position="400"/>
    </location>
</feature>
<keyword evidence="3 12" id="KW-0678">Repressor</keyword>
<dbReference type="Proteomes" id="UP000153518">
    <property type="component" value="Segment"/>
</dbReference>
<evidence type="ECO:0000256" key="7">
    <source>
        <dbReference type="ARBA" id="ARBA00022705"/>
    </source>
</evidence>
<dbReference type="GO" id="GO:0006275">
    <property type="term" value="P:regulation of DNA replication"/>
    <property type="evidence" value="ECO:0007669"/>
    <property type="project" value="UniProtKB-UniRule"/>
</dbReference>
<comment type="caution">
    <text evidence="12">Lacks conserved residue(s) required for the propagation of feature annotation.</text>
</comment>
<dbReference type="InterPro" id="IPR042504">
    <property type="entry name" value="Regulatory_protein_E2_N_2"/>
</dbReference>
<dbReference type="InterPro" id="IPR001866">
    <property type="entry name" value="PPV_E2_N"/>
</dbReference>
<dbReference type="GO" id="GO:0000166">
    <property type="term" value="F:nucleotide binding"/>
    <property type="evidence" value="ECO:0007669"/>
    <property type="project" value="UniProtKB-UniRule"/>
</dbReference>
<gene>
    <name evidence="12" type="primary">E2</name>
</gene>
<evidence type="ECO:0000313" key="17">
    <source>
        <dbReference type="Proteomes" id="UP000153518"/>
    </source>
</evidence>
<keyword evidence="7 12" id="KW-0235">DNA replication</keyword>
<feature type="region of interest" description="Disordered" evidence="13">
    <location>
        <begin position="202"/>
        <end position="304"/>
    </location>
</feature>
<comment type="PTM">
    <text evidence="12">Phosphorylated.</text>
</comment>
<sequence>METQQTLAERFAAQQETQMTLIEQESTNLRDHITYWDSVRQENLLAFYAKKEGYTHLGLQPLAALAVSEYRCKEAMKMKMLLISLSKSAYGNEPWTLSDVSAELINTSPKNCFKKNAFTVTVYFDNDDRNTFPYVCWESIYYQDENSEWHKVAGEVDVNGLYFKEITGDISYFQLFQPDAEKYGHSGHWSVRYKNQILSTSVTSSSRAAAEPESRTERPPTHPISVPKTPRKRRRQTDEDTNRESPTSTSSGLRLRRRGSEQGESSTDGATTRRRRSRTRRISDGSAVSPEQVGSRTESVPREGLGRIERLQEEARDPPVILIQGCANNLKCFRNRNHHRHKHLYLAASTVFTWVYSNNDRTPQGRMLVSFTSNSQRDLFLRTVTIPKGCRYCFGTLDCL</sequence>
<dbReference type="GO" id="GO:0003677">
    <property type="term" value="F:DNA binding"/>
    <property type="evidence" value="ECO:0007669"/>
    <property type="project" value="UniProtKB-UniRule"/>
</dbReference>
<dbReference type="Gene3D" id="3.30.70.330">
    <property type="match status" value="1"/>
</dbReference>
<comment type="similarity">
    <text evidence="2">Belongs to the papillomaviridae E8^E2C protein family.</text>
</comment>
<keyword evidence="11 12" id="KW-0804">Transcription</keyword>
<keyword evidence="6 12" id="KW-1048">Host nucleus</keyword>
<name>A0A166FK44_9PAPI</name>
<comment type="subunit">
    <text evidence="12">Binds DNA as homodimer. Interacts with protein E1; this interaction greatly increases E1 DNA-binding activity. Interacts with protein L1; this interaction enhances E2-dependent replication and transcription activation. Interacts with protein L2; this interaction inhibits E2 transcriptional activity but not DNA replication function E2. Interacts with protein E7; this interaction inhibits E7 oncogenic activity. Interacts with host TAF1; this interaction modulates E2-dependent transcriptional regulation. Interacts with host BRD4; this interaction mediates E2 transcriptional activation function. Additionally, the interaction with host BRD4 on mitotic chromosomes mediates tethering of the viral genome. Interacts with host TOPBP1; this interaction is required for optimal viral DNA replication.</text>
</comment>
<dbReference type="SUPFAM" id="SSF51332">
    <property type="entry name" value="E2 regulatory, transactivation domain"/>
    <property type="match status" value="1"/>
</dbReference>
<comment type="similarity">
    <text evidence="12">Belongs to the papillomaviridae E2 protein family.</text>
</comment>
<evidence type="ECO:0000313" key="16">
    <source>
        <dbReference type="EMBL" id="ANA05268.1"/>
    </source>
</evidence>
<keyword evidence="9 12" id="KW-0238">DNA-binding</keyword>
<dbReference type="GO" id="GO:0006260">
    <property type="term" value="P:DNA replication"/>
    <property type="evidence" value="ECO:0007669"/>
    <property type="project" value="UniProtKB-KW"/>
</dbReference>
<dbReference type="GO" id="GO:0042025">
    <property type="term" value="C:host cell nucleus"/>
    <property type="evidence" value="ECO:0007669"/>
    <property type="project" value="UniProtKB-SubCell"/>
</dbReference>
<evidence type="ECO:0000256" key="11">
    <source>
        <dbReference type="ARBA" id="ARBA00023163"/>
    </source>
</evidence>
<dbReference type="InterPro" id="IPR000427">
    <property type="entry name" value="Papillomavirus_E2_C"/>
</dbReference>
<keyword evidence="8 12" id="KW-0805">Transcription regulation</keyword>
<organism evidence="16 17">
    <name type="scientific">Human papillomavirus 157</name>
    <dbReference type="NCBI Taxonomy" id="2259331"/>
    <lineage>
        <taxon>Viruses</taxon>
        <taxon>Monodnaviria</taxon>
        <taxon>Shotokuvirae</taxon>
        <taxon>Cossaviricota</taxon>
        <taxon>Papovaviricetes</taxon>
        <taxon>Zurhausenvirales</taxon>
        <taxon>Papillomaviridae</taxon>
        <taxon>Firstpapillomavirinae</taxon>
        <taxon>Gammapapillomavirus</taxon>
        <taxon>Gammapapillomavirus 12</taxon>
    </lineage>
</organism>
<comment type="subcellular location">
    <subcellularLocation>
        <location evidence="1 12">Host nucleus</location>
    </subcellularLocation>
</comment>
<dbReference type="HAMAP" id="MF_04001">
    <property type="entry name" value="PPV_E2"/>
    <property type="match status" value="1"/>
</dbReference>
<reference evidence="16 17" key="1">
    <citation type="journal article" date="2016" name="Infect. Genet. Evol.">
        <title>Characterization of novel human papillomavirus types 157, 158 and 205 from healthy skin and recombination analysis in genus ?-Papillomavirus.</title>
        <authorList>
            <person name="Bolatti E.M."/>
            <person name="Chouhy D."/>
            <person name="Casal P.E."/>
            <person name="Perez G.R."/>
            <person name="Stella E.J."/>
            <person name="Sanchez A."/>
            <person name="Gorosito M."/>
            <person name="Bussy R.F."/>
            <person name="Giri A.A."/>
        </authorList>
    </citation>
    <scope>NUCLEOTIDE SEQUENCE [LARGE SCALE GENOMIC DNA]</scope>
    <source>
        <strain evidence="16">GC08</strain>
    </source>
</reference>
<feature type="domain" description="Papillomavirus E2 C-terminal" evidence="15">
    <location>
        <begin position="319"/>
        <end position="395"/>
    </location>
</feature>
<dbReference type="SUPFAM" id="SSF54957">
    <property type="entry name" value="Viral DNA-binding domain"/>
    <property type="match status" value="1"/>
</dbReference>
<evidence type="ECO:0000256" key="4">
    <source>
        <dbReference type="ARBA" id="ARBA00022518"/>
    </source>
</evidence>
<feature type="domain" description="Papillomavirus E2 N-terminal" evidence="14">
    <location>
        <begin position="6"/>
        <end position="202"/>
    </location>
</feature>
<evidence type="ECO:0000256" key="5">
    <source>
        <dbReference type="ARBA" id="ARBA00022553"/>
    </source>
</evidence>
<dbReference type="GO" id="GO:0006351">
    <property type="term" value="P:DNA-templated transcription"/>
    <property type="evidence" value="ECO:0007669"/>
    <property type="project" value="UniProtKB-UniRule"/>
</dbReference>
<evidence type="ECO:0000256" key="1">
    <source>
        <dbReference type="ARBA" id="ARBA00004147"/>
    </source>
</evidence>
<dbReference type="GO" id="GO:0003700">
    <property type="term" value="F:DNA-binding transcription factor activity"/>
    <property type="evidence" value="ECO:0007669"/>
    <property type="project" value="UniProtKB-UniRule"/>
</dbReference>
<evidence type="ECO:0000256" key="12">
    <source>
        <dbReference type="HAMAP-Rule" id="MF_04001"/>
    </source>
</evidence>
<protein>
    <recommendedName>
        <fullName evidence="12">Regulatory protein E2</fullName>
    </recommendedName>
</protein>
<dbReference type="InterPro" id="IPR033668">
    <property type="entry name" value="Reg_prot_E2"/>
</dbReference>
<evidence type="ECO:0000256" key="13">
    <source>
        <dbReference type="SAM" id="MobiDB-lite"/>
    </source>
</evidence>
<feature type="compositionally biased region" description="Basic and acidic residues" evidence="13">
    <location>
        <begin position="210"/>
        <end position="220"/>
    </location>
</feature>
<dbReference type="InterPro" id="IPR036050">
    <property type="entry name" value="Regulatory_protein_E2_N"/>
</dbReference>
<proteinExistence type="inferred from homology"/>
<dbReference type="Pfam" id="PF00508">
    <property type="entry name" value="PPV_E2_N"/>
    <property type="match status" value="1"/>
</dbReference>
<keyword evidence="5 12" id="KW-0597">Phosphoprotein</keyword>
<keyword evidence="4 12" id="KW-0244">Early protein</keyword>
<dbReference type="InterPro" id="IPR012677">
    <property type="entry name" value="Nucleotide-bd_a/b_plait_sf"/>
</dbReference>
<dbReference type="InterPro" id="IPR035975">
    <property type="entry name" value="E2/EBNA1_C_sf"/>
</dbReference>
<evidence type="ECO:0000256" key="9">
    <source>
        <dbReference type="ARBA" id="ARBA00023125"/>
    </source>
</evidence>
<evidence type="ECO:0000256" key="10">
    <source>
        <dbReference type="ARBA" id="ARBA00023159"/>
    </source>
</evidence>
<evidence type="ECO:0000256" key="2">
    <source>
        <dbReference type="ARBA" id="ARBA00007794"/>
    </source>
</evidence>
<dbReference type="Gene3D" id="2.170.200.10">
    <property type="entry name" value="Papillomavirus E2 early protein domain"/>
    <property type="match status" value="1"/>
</dbReference>
<evidence type="ECO:0000259" key="15">
    <source>
        <dbReference type="Pfam" id="PF00511"/>
    </source>
</evidence>
<dbReference type="GO" id="GO:0039693">
    <property type="term" value="P:viral DNA genome replication"/>
    <property type="evidence" value="ECO:0007669"/>
    <property type="project" value="UniProtKB-UniRule"/>
</dbReference>
<dbReference type="Pfam" id="PF00511">
    <property type="entry name" value="PPV_E2_C"/>
    <property type="match status" value="1"/>
</dbReference>
<dbReference type="InterPro" id="IPR042503">
    <property type="entry name" value="Regulatory_protein_E2_N_1"/>
</dbReference>
<comment type="function">
    <text evidence="12">Plays a role in the initiation of viral DNA replication. A dimer of E2 interacts with a dimer of E1 in order to improve specificity of E1 DNA binding activity. Once the complex recognizes and binds DNA at specific sites, the E2 dimer is removed from DNA. E2 also regulates viral transcription through binding to the E2RE response element (5'-ACCNNNNNNGGT-3') present in multiple copies in the regulatory regions of the viral genome. Activates or represses transcription depending on E2RE's position with regards to proximal promoter elements including the TATA-box. Repression occurs by sterically hindering the assembly of the transcription initiation complex.</text>
</comment>
<dbReference type="Gene3D" id="1.10.287.30">
    <property type="entry name" value="E2 (early) protein, N terminal domain, subdomain 1"/>
    <property type="match status" value="1"/>
</dbReference>
<evidence type="ECO:0000256" key="3">
    <source>
        <dbReference type="ARBA" id="ARBA00022491"/>
    </source>
</evidence>
<dbReference type="EMBL" id="KT698166">
    <property type="protein sequence ID" value="ANA05268.1"/>
    <property type="molecule type" value="Genomic_DNA"/>
</dbReference>
<evidence type="ECO:0000256" key="8">
    <source>
        <dbReference type="ARBA" id="ARBA00023015"/>
    </source>
</evidence>